<reference evidence="1" key="1">
    <citation type="submission" date="2021-02" db="EMBL/GenBank/DDBJ databases">
        <authorList>
            <person name="Nowell W R."/>
        </authorList>
    </citation>
    <scope>NUCLEOTIDE SEQUENCE</scope>
</reference>
<organism evidence="1 2">
    <name type="scientific">Rotaria magnacalcarata</name>
    <dbReference type="NCBI Taxonomy" id="392030"/>
    <lineage>
        <taxon>Eukaryota</taxon>
        <taxon>Metazoa</taxon>
        <taxon>Spiralia</taxon>
        <taxon>Gnathifera</taxon>
        <taxon>Rotifera</taxon>
        <taxon>Eurotatoria</taxon>
        <taxon>Bdelloidea</taxon>
        <taxon>Philodinida</taxon>
        <taxon>Philodinidae</taxon>
        <taxon>Rotaria</taxon>
    </lineage>
</organism>
<dbReference type="EMBL" id="CAJOBI010345027">
    <property type="protein sequence ID" value="CAF5217126.1"/>
    <property type="molecule type" value="Genomic_DNA"/>
</dbReference>
<feature type="non-terminal residue" evidence="1">
    <location>
        <position position="1"/>
    </location>
</feature>
<gene>
    <name evidence="1" type="ORF">SMN809_LOCUS80339</name>
</gene>
<evidence type="ECO:0000313" key="1">
    <source>
        <dbReference type="EMBL" id="CAF5217126.1"/>
    </source>
</evidence>
<proteinExistence type="predicted"/>
<comment type="caution">
    <text evidence="1">The sequence shown here is derived from an EMBL/GenBank/DDBJ whole genome shotgun (WGS) entry which is preliminary data.</text>
</comment>
<accession>A0A8S3JEA0</accession>
<sequence>TIMSFTNDLKLPTYEELECPVVNISSPALRAGSFYLAKHCDLQFKEFMLCRQVRME</sequence>
<dbReference type="Proteomes" id="UP000676336">
    <property type="component" value="Unassembled WGS sequence"/>
</dbReference>
<name>A0A8S3JEA0_9BILA</name>
<dbReference type="AlphaFoldDB" id="A0A8S3JEA0"/>
<evidence type="ECO:0000313" key="2">
    <source>
        <dbReference type="Proteomes" id="UP000676336"/>
    </source>
</evidence>
<protein>
    <submittedName>
        <fullName evidence="1">Uncharacterized protein</fullName>
    </submittedName>
</protein>